<proteinExistence type="predicted"/>
<evidence type="ECO:0000313" key="2">
    <source>
        <dbReference type="EMBL" id="NLV12598.1"/>
    </source>
</evidence>
<comment type="caution">
    <text evidence="2">The sequence shown here is derived from an EMBL/GenBank/DDBJ whole genome shotgun (WGS) entry which is preliminary data.</text>
</comment>
<reference evidence="2" key="1">
    <citation type="submission" date="2019-12" db="EMBL/GenBank/DDBJ databases">
        <title>Whole genome sequencing of Haloarcula argentinensis strain pws5.</title>
        <authorList>
            <person name="Verma D.K."/>
            <person name="Gopal K."/>
            <person name="Prasad E.S."/>
        </authorList>
    </citation>
    <scope>NUCLEOTIDE SEQUENCE</scope>
    <source>
        <strain evidence="2">Pws5</strain>
    </source>
</reference>
<keyword evidence="1" id="KW-1133">Transmembrane helix</keyword>
<evidence type="ECO:0000313" key="3">
    <source>
        <dbReference type="Proteomes" id="UP000641625"/>
    </source>
</evidence>
<dbReference type="AlphaFoldDB" id="A0A847UMZ8"/>
<organism evidence="2 3">
    <name type="scientific">Haloarcula argentinensis</name>
    <dbReference type="NCBI Taxonomy" id="43776"/>
    <lineage>
        <taxon>Archaea</taxon>
        <taxon>Methanobacteriati</taxon>
        <taxon>Methanobacteriota</taxon>
        <taxon>Stenosarchaea group</taxon>
        <taxon>Halobacteria</taxon>
        <taxon>Halobacteriales</taxon>
        <taxon>Haloarculaceae</taxon>
        <taxon>Haloarcula</taxon>
    </lineage>
</organism>
<sequence>MTLTIDEADEIAEAVGILGISGTLLWMNNNIGEASTEQMVSDLEHIVTSIAMPSFKLVLFLLAASFVYSIFADF</sequence>
<dbReference type="Proteomes" id="UP000641625">
    <property type="component" value="Unassembled WGS sequence"/>
</dbReference>
<feature type="transmembrane region" description="Helical" evidence="1">
    <location>
        <begin position="50"/>
        <end position="71"/>
    </location>
</feature>
<accession>A0A847UMZ8</accession>
<dbReference type="RefSeq" id="WP_170096198.1">
    <property type="nucleotide sequence ID" value="NZ_WOWA01000003.1"/>
</dbReference>
<keyword evidence="1" id="KW-0472">Membrane</keyword>
<protein>
    <submittedName>
        <fullName evidence="2">Uncharacterized protein</fullName>
    </submittedName>
</protein>
<evidence type="ECO:0000256" key="1">
    <source>
        <dbReference type="SAM" id="Phobius"/>
    </source>
</evidence>
<name>A0A847UMZ8_HALAR</name>
<dbReference type="EMBL" id="WOWA01000003">
    <property type="protein sequence ID" value="NLV12598.1"/>
    <property type="molecule type" value="Genomic_DNA"/>
</dbReference>
<keyword evidence="1" id="KW-0812">Transmembrane</keyword>
<gene>
    <name evidence="2" type="ORF">GOC77_04800</name>
</gene>